<evidence type="ECO:0000259" key="2">
    <source>
        <dbReference type="PROSITE" id="PS50943"/>
    </source>
</evidence>
<dbReference type="NCBIfam" id="NF007257">
    <property type="entry name" value="PRK09706.1"/>
    <property type="match status" value="1"/>
</dbReference>
<protein>
    <submittedName>
        <fullName evidence="3">Phage transcriptional regulator</fullName>
    </submittedName>
</protein>
<feature type="domain" description="HTH cro/C1-type" evidence="2">
    <location>
        <begin position="10"/>
        <end position="64"/>
    </location>
</feature>
<accession>D2U099</accession>
<dbReference type="Gene3D" id="1.10.260.40">
    <property type="entry name" value="lambda repressor-like DNA-binding domains"/>
    <property type="match status" value="1"/>
</dbReference>
<reference evidence="3" key="1">
    <citation type="journal article" date="2010" name="Insect Mol. Biol.">
        <title>The draft genome sequence of Arsenophonus nasoniae, son-killer bacterium of Nasonia vitripennis, reveals genes associated with virulence and symbiosis.</title>
        <authorList>
            <person name="Wilkes T."/>
            <person name="Darby A.C."/>
            <person name="Choi J."/>
            <person name="Colborne J.K."/>
            <person name="Werren J.H."/>
            <person name="Hurst G.D.D."/>
        </authorList>
    </citation>
    <scope>NUCLEOTIDE SEQUENCE</scope>
</reference>
<dbReference type="Pfam" id="PF01381">
    <property type="entry name" value="HTH_3"/>
    <property type="match status" value="1"/>
</dbReference>
<dbReference type="PANTHER" id="PTHR46797">
    <property type="entry name" value="HTH-TYPE TRANSCRIPTIONAL REGULATOR"/>
    <property type="match status" value="1"/>
</dbReference>
<dbReference type="GO" id="GO:0003677">
    <property type="term" value="F:DNA binding"/>
    <property type="evidence" value="ECO:0007669"/>
    <property type="project" value="UniProtKB-KW"/>
</dbReference>
<dbReference type="InterPro" id="IPR050807">
    <property type="entry name" value="TransReg_Diox_bact_type"/>
</dbReference>
<dbReference type="GO" id="GO:0005829">
    <property type="term" value="C:cytosol"/>
    <property type="evidence" value="ECO:0007669"/>
    <property type="project" value="TreeGrafter"/>
</dbReference>
<proteinExistence type="predicted"/>
<dbReference type="SMART" id="SM00530">
    <property type="entry name" value="HTH_XRE"/>
    <property type="match status" value="1"/>
</dbReference>
<dbReference type="InterPro" id="IPR010982">
    <property type="entry name" value="Lambda_DNA-bd_dom_sf"/>
</dbReference>
<gene>
    <name evidence="3" type="ORF">ARN_19110</name>
</gene>
<dbReference type="InterPro" id="IPR001387">
    <property type="entry name" value="Cro/C1-type_HTH"/>
</dbReference>
<dbReference type="CDD" id="cd00093">
    <property type="entry name" value="HTH_XRE"/>
    <property type="match status" value="1"/>
</dbReference>
<keyword evidence="1" id="KW-0238">DNA-binding</keyword>
<name>D2U099_9GAMM</name>
<organism evidence="3">
    <name type="scientific">Arsenophonus nasoniae</name>
    <name type="common">son-killer infecting Nasonia vitripennis</name>
    <dbReference type="NCBI Taxonomy" id="638"/>
    <lineage>
        <taxon>Bacteria</taxon>
        <taxon>Pseudomonadati</taxon>
        <taxon>Pseudomonadota</taxon>
        <taxon>Gammaproteobacteria</taxon>
        <taxon>Enterobacterales</taxon>
        <taxon>Morganellaceae</taxon>
        <taxon>Arsenophonus</taxon>
    </lineage>
</organism>
<dbReference type="PROSITE" id="PS50943">
    <property type="entry name" value="HTH_CROC1"/>
    <property type="match status" value="1"/>
</dbReference>
<dbReference type="SUPFAM" id="SSF47413">
    <property type="entry name" value="lambda repressor-like DNA-binding domains"/>
    <property type="match status" value="1"/>
</dbReference>
<sequence>MNMKTLGERIKARRQELKLSQRALASILGIAHVSISQWERNESTPKGENLMALAKTLHCEPSWLFEEQGNLPISASELPEAPIKLSDLQKTLLDLFDELPDSEQEELVESLREKKQYYDQLFEQLAKKRIRINRQSR</sequence>
<dbReference type="AlphaFoldDB" id="D2U099"/>
<dbReference type="PANTHER" id="PTHR46797:SF1">
    <property type="entry name" value="METHYLPHOSPHONATE SYNTHASE"/>
    <property type="match status" value="1"/>
</dbReference>
<dbReference type="EMBL" id="FN545202">
    <property type="protein sequence ID" value="CBA73695.1"/>
    <property type="molecule type" value="Genomic_DNA"/>
</dbReference>
<evidence type="ECO:0000256" key="1">
    <source>
        <dbReference type="ARBA" id="ARBA00023125"/>
    </source>
</evidence>
<evidence type="ECO:0000313" key="3">
    <source>
        <dbReference type="EMBL" id="CBA73695.1"/>
    </source>
</evidence>
<dbReference type="GO" id="GO:0003700">
    <property type="term" value="F:DNA-binding transcription factor activity"/>
    <property type="evidence" value="ECO:0007669"/>
    <property type="project" value="TreeGrafter"/>
</dbReference>